<comment type="caution">
    <text evidence="3">The sequence shown here is derived from an EMBL/GenBank/DDBJ whole genome shotgun (WGS) entry which is preliminary data.</text>
</comment>
<feature type="chain" id="PRO_5026310074" evidence="2">
    <location>
        <begin position="25"/>
        <end position="108"/>
    </location>
</feature>
<dbReference type="EMBL" id="SPHZ02000001">
    <property type="protein sequence ID" value="KAF0932862.1"/>
    <property type="molecule type" value="Genomic_DNA"/>
</dbReference>
<evidence type="ECO:0000313" key="4">
    <source>
        <dbReference type="Proteomes" id="UP000479710"/>
    </source>
</evidence>
<sequence>MRSWGVRFMLLRFILLLTLTLLGAELTGICHGRIIPSLEVITVQEEGELPSPPSKGYGHPGLLTKEKAPPGDAPRRRHCSSWRMTQEEEDGVSASRRVVPEGPNPLHN</sequence>
<proteinExistence type="predicted"/>
<accession>A0A6G1F7T2</accession>
<keyword evidence="2" id="KW-0732">Signal</keyword>
<feature type="region of interest" description="Disordered" evidence="1">
    <location>
        <begin position="46"/>
        <end position="108"/>
    </location>
</feature>
<protein>
    <submittedName>
        <fullName evidence="3">Uncharacterized protein</fullName>
    </submittedName>
</protein>
<feature type="signal peptide" evidence="2">
    <location>
        <begin position="1"/>
        <end position="24"/>
    </location>
</feature>
<dbReference type="AlphaFoldDB" id="A0A6G1F7T2"/>
<dbReference type="Proteomes" id="UP000479710">
    <property type="component" value="Unassembled WGS sequence"/>
</dbReference>
<evidence type="ECO:0000256" key="1">
    <source>
        <dbReference type="SAM" id="MobiDB-lite"/>
    </source>
</evidence>
<keyword evidence="4" id="KW-1185">Reference proteome</keyword>
<evidence type="ECO:0000313" key="3">
    <source>
        <dbReference type="EMBL" id="KAF0932862.1"/>
    </source>
</evidence>
<organism evidence="3 4">
    <name type="scientific">Oryza meyeriana var. granulata</name>
    <dbReference type="NCBI Taxonomy" id="110450"/>
    <lineage>
        <taxon>Eukaryota</taxon>
        <taxon>Viridiplantae</taxon>
        <taxon>Streptophyta</taxon>
        <taxon>Embryophyta</taxon>
        <taxon>Tracheophyta</taxon>
        <taxon>Spermatophyta</taxon>
        <taxon>Magnoliopsida</taxon>
        <taxon>Liliopsida</taxon>
        <taxon>Poales</taxon>
        <taxon>Poaceae</taxon>
        <taxon>BOP clade</taxon>
        <taxon>Oryzoideae</taxon>
        <taxon>Oryzeae</taxon>
        <taxon>Oryzinae</taxon>
        <taxon>Oryza</taxon>
        <taxon>Oryza meyeriana</taxon>
    </lineage>
</organism>
<gene>
    <name evidence="3" type="ORF">E2562_012185</name>
</gene>
<dbReference type="OrthoDB" id="663321at2759"/>
<evidence type="ECO:0000256" key="2">
    <source>
        <dbReference type="SAM" id="SignalP"/>
    </source>
</evidence>
<name>A0A6G1F7T2_9ORYZ</name>
<reference evidence="3 4" key="1">
    <citation type="submission" date="2019-11" db="EMBL/GenBank/DDBJ databases">
        <title>Whole genome sequence of Oryza granulata.</title>
        <authorList>
            <person name="Li W."/>
        </authorList>
    </citation>
    <scope>NUCLEOTIDE SEQUENCE [LARGE SCALE GENOMIC DNA]</scope>
    <source>
        <strain evidence="4">cv. Menghai</strain>
        <tissue evidence="3">Leaf</tissue>
    </source>
</reference>